<protein>
    <submittedName>
        <fullName evidence="1">Uncharacterized protein</fullName>
    </submittedName>
</protein>
<organism evidence="1 2">
    <name type="scientific">Desulfofustis glycolicus DSM 9705</name>
    <dbReference type="NCBI Taxonomy" id="1121409"/>
    <lineage>
        <taxon>Bacteria</taxon>
        <taxon>Pseudomonadati</taxon>
        <taxon>Thermodesulfobacteriota</taxon>
        <taxon>Desulfobulbia</taxon>
        <taxon>Desulfobulbales</taxon>
        <taxon>Desulfocapsaceae</taxon>
        <taxon>Desulfofustis</taxon>
    </lineage>
</organism>
<keyword evidence="2" id="KW-1185">Reference proteome</keyword>
<name>A0A1M5W9K7_9BACT</name>
<proteinExistence type="predicted"/>
<dbReference type="Proteomes" id="UP000184139">
    <property type="component" value="Unassembled WGS sequence"/>
</dbReference>
<evidence type="ECO:0000313" key="1">
    <source>
        <dbReference type="EMBL" id="SHH84160.1"/>
    </source>
</evidence>
<sequence length="41" mass="5178">MDYLKQQEHSGMKKARNKTVMWEVVQTQRFHWRCVNKHFDR</sequence>
<accession>A0A1M5W9K7</accession>
<evidence type="ECO:0000313" key="2">
    <source>
        <dbReference type="Proteomes" id="UP000184139"/>
    </source>
</evidence>
<gene>
    <name evidence="1" type="ORF">SAMN02745124_02178</name>
</gene>
<dbReference type="AlphaFoldDB" id="A0A1M5W9K7"/>
<dbReference type="EMBL" id="FQXS01000011">
    <property type="protein sequence ID" value="SHH84160.1"/>
    <property type="molecule type" value="Genomic_DNA"/>
</dbReference>
<reference evidence="1 2" key="1">
    <citation type="submission" date="2016-11" db="EMBL/GenBank/DDBJ databases">
        <authorList>
            <person name="Jaros S."/>
            <person name="Januszkiewicz K."/>
            <person name="Wedrychowicz H."/>
        </authorList>
    </citation>
    <scope>NUCLEOTIDE SEQUENCE [LARGE SCALE GENOMIC DNA]</scope>
    <source>
        <strain evidence="1 2">DSM 9705</strain>
    </source>
</reference>